<proteinExistence type="predicted"/>
<dbReference type="AlphaFoldDB" id="B2KD13"/>
<dbReference type="PANTHER" id="PTHR30441">
    <property type="entry name" value="DUF748 DOMAIN-CONTAINING PROTEIN"/>
    <property type="match status" value="1"/>
</dbReference>
<evidence type="ECO:0000313" key="4">
    <source>
        <dbReference type="EMBL" id="ACC98409.1"/>
    </source>
</evidence>
<accession>B2KD13</accession>
<feature type="region of interest" description="Disordered" evidence="1">
    <location>
        <begin position="462"/>
        <end position="482"/>
    </location>
</feature>
<gene>
    <name evidence="4" type="ordered locus">Emin_0854</name>
</gene>
<organism evidence="4 5">
    <name type="scientific">Elusimicrobium minutum (strain Pei191)</name>
    <dbReference type="NCBI Taxonomy" id="445932"/>
    <lineage>
        <taxon>Bacteria</taxon>
        <taxon>Pseudomonadati</taxon>
        <taxon>Elusimicrobiota</taxon>
        <taxon>Elusimicrobia</taxon>
        <taxon>Elusimicrobiales</taxon>
        <taxon>Elusimicrobiaceae</taxon>
        <taxon>Elusimicrobium</taxon>
    </lineage>
</organism>
<dbReference type="GO" id="GO:0090313">
    <property type="term" value="P:regulation of protein targeting to membrane"/>
    <property type="evidence" value="ECO:0007669"/>
    <property type="project" value="TreeGrafter"/>
</dbReference>
<evidence type="ECO:0000313" key="5">
    <source>
        <dbReference type="Proteomes" id="UP000001029"/>
    </source>
</evidence>
<keyword evidence="5" id="KW-1185">Reference proteome</keyword>
<dbReference type="Proteomes" id="UP000001029">
    <property type="component" value="Chromosome"/>
</dbReference>
<reference evidence="4 5" key="1">
    <citation type="journal article" date="2009" name="Appl. Environ. Microbiol.">
        <title>Genomic analysis of 'Elusimicrobium minutum,' the first cultivated representative of the phylum 'Elusimicrobia' (formerly termite group 1).</title>
        <authorList>
            <person name="Herlemann D.P.R."/>
            <person name="Geissinger O."/>
            <person name="Ikeda-Ohtsubo W."/>
            <person name="Kunin V."/>
            <person name="Sun H."/>
            <person name="Lapidus A."/>
            <person name="Hugenholtz P."/>
            <person name="Brune A."/>
        </authorList>
    </citation>
    <scope>NUCLEOTIDE SEQUENCE [LARGE SCALE GENOMIC DNA]</scope>
    <source>
        <strain evidence="4 5">Pei191</strain>
    </source>
</reference>
<sequence>MKKLLKIAAVLFLIAVIAVAGAAIALRQIFTPEKIKNIITTYAKTNYNREVSFDKLSFKLIGVELSNFAMSEAGTFKNGTFAKADSMVIKIALRPLFKKSIEVSTIGLDGFNSNIIKDEKGNFNFDDLIPAADVASSAQPKTPKEIEEQGLSFNVQVDKFFILNSAINYTDKKEKMTAQIKDVNVKINDFVLDGPFAVNSDFRLLYNAQDMAVDMPVSVNLMADLKNNNLDAAELTLKSLTASLNGITTNFQGTVKGFNNPIISVSGTVNNVNNKTLSSFVSDLPDFSLPAVKLASDIKLNLDKSNAEISKYSASLTKSTVNGSANVSFGGKDLVYNAKANLKLFVDELAAIAPELTKEYGLQGTVTGSLSASDPDKVTGKITLENVGAAYQNVVTVKDINGIIQILGMTNIKSETITGKINDAAFKTTLAFSEKKTNHYAVNFDFDLDSLTIKELPKTETSEAAKTSDAVPSPSAKSKKATGPYIDLKTNVKIGPVSVPHFNSKGASLTADLTSIEDTLTTLSGKTQFRVEQGEITDIKQFLASNKIINVMFISIGIVKKVFDVLKLDVFTSSNKKDAVPFELIEGDYSFNSGLMTINKTTLSSDLTTVKAEGTIDFKTDKLNMKVNAHLGKQGSSGFKPVAIKVGGTIDNPKATIDVLSTATSIVPGVATLGKNTVSGATNTAKDVVSGTVGTALKGIGGLLKKDTKEEEESK</sequence>
<feature type="signal peptide" evidence="2">
    <location>
        <begin position="1"/>
        <end position="22"/>
    </location>
</feature>
<evidence type="ECO:0000259" key="3">
    <source>
        <dbReference type="Pfam" id="PF05170"/>
    </source>
</evidence>
<dbReference type="InterPro" id="IPR007844">
    <property type="entry name" value="AsmA"/>
</dbReference>
<dbReference type="RefSeq" id="WP_012415024.1">
    <property type="nucleotide sequence ID" value="NC_010644.1"/>
</dbReference>
<dbReference type="STRING" id="445932.Emin_0854"/>
<feature type="chain" id="PRO_5002778359" evidence="2">
    <location>
        <begin position="23"/>
        <end position="715"/>
    </location>
</feature>
<dbReference type="Pfam" id="PF05170">
    <property type="entry name" value="AsmA"/>
    <property type="match status" value="1"/>
</dbReference>
<dbReference type="HOGENOM" id="CLU_363992_0_0_0"/>
<dbReference type="EMBL" id="CP001055">
    <property type="protein sequence ID" value="ACC98409.1"/>
    <property type="molecule type" value="Genomic_DNA"/>
</dbReference>
<name>B2KD13_ELUMP</name>
<feature type="domain" description="AsmA" evidence="3">
    <location>
        <begin position="1"/>
        <end position="478"/>
    </location>
</feature>
<dbReference type="PANTHER" id="PTHR30441:SF8">
    <property type="entry name" value="DUF748 DOMAIN-CONTAINING PROTEIN"/>
    <property type="match status" value="1"/>
</dbReference>
<keyword evidence="2" id="KW-0732">Signal</keyword>
<evidence type="ECO:0000256" key="2">
    <source>
        <dbReference type="SAM" id="SignalP"/>
    </source>
</evidence>
<dbReference type="OrthoDB" id="9766390at2"/>
<dbReference type="KEGG" id="emi:Emin_0854"/>
<evidence type="ECO:0000256" key="1">
    <source>
        <dbReference type="SAM" id="MobiDB-lite"/>
    </source>
</evidence>
<dbReference type="InterPro" id="IPR052894">
    <property type="entry name" value="AsmA-related"/>
</dbReference>
<protein>
    <submittedName>
        <fullName evidence="4">Uncharacterized protein involved in outer membrane biogenesis</fullName>
    </submittedName>
</protein>
<dbReference type="GO" id="GO:0005886">
    <property type="term" value="C:plasma membrane"/>
    <property type="evidence" value="ECO:0007669"/>
    <property type="project" value="TreeGrafter"/>
</dbReference>